<name>A0A1R3VE24_9HYPH</name>
<accession>A0A1R3VE24</accession>
<keyword evidence="2" id="KW-1185">Reference proteome</keyword>
<reference evidence="2" key="1">
    <citation type="submission" date="2017-01" db="EMBL/GenBank/DDBJ databases">
        <authorList>
            <person name="Brunel B."/>
        </authorList>
    </citation>
    <scope>NUCLEOTIDE SEQUENCE [LARGE SCALE GENOMIC DNA]</scope>
</reference>
<protein>
    <submittedName>
        <fullName evidence="1">Endoribonuclease L-PSP</fullName>
    </submittedName>
</protein>
<dbReference type="Proteomes" id="UP000188388">
    <property type="component" value="Unassembled WGS sequence"/>
</dbReference>
<proteinExistence type="predicted"/>
<gene>
    <name evidence="1" type="ORF">BQ8794_50185</name>
</gene>
<organism evidence="1 2">
    <name type="scientific">Mesorhizobium prunaredense</name>
    <dbReference type="NCBI Taxonomy" id="1631249"/>
    <lineage>
        <taxon>Bacteria</taxon>
        <taxon>Pseudomonadati</taxon>
        <taxon>Pseudomonadota</taxon>
        <taxon>Alphaproteobacteria</taxon>
        <taxon>Hyphomicrobiales</taxon>
        <taxon>Phyllobacteriaceae</taxon>
        <taxon>Mesorhizobium</taxon>
    </lineage>
</organism>
<dbReference type="STRING" id="1631249.BQ8794_50185"/>
<dbReference type="EMBL" id="FTPD01000045">
    <property type="protein sequence ID" value="SIT58083.1"/>
    <property type="molecule type" value="Genomic_DNA"/>
</dbReference>
<evidence type="ECO:0000313" key="1">
    <source>
        <dbReference type="EMBL" id="SIT58083.1"/>
    </source>
</evidence>
<sequence>MLNPARDMSNFKEVVELRRKQFFQALSAETIVEIKAL</sequence>
<dbReference type="AlphaFoldDB" id="A0A1R3VE24"/>
<evidence type="ECO:0000313" key="2">
    <source>
        <dbReference type="Proteomes" id="UP000188388"/>
    </source>
</evidence>